<evidence type="ECO:0000259" key="10">
    <source>
        <dbReference type="PROSITE" id="PS50011"/>
    </source>
</evidence>
<dbReference type="SMART" id="SM00220">
    <property type="entry name" value="S_TKc"/>
    <property type="match status" value="1"/>
</dbReference>
<gene>
    <name evidence="11" type="ORF">PTSG_11844</name>
</gene>
<feature type="compositionally biased region" description="Low complexity" evidence="9">
    <location>
        <begin position="647"/>
        <end position="656"/>
    </location>
</feature>
<feature type="compositionally biased region" description="Low complexity" evidence="9">
    <location>
        <begin position="413"/>
        <end position="437"/>
    </location>
</feature>
<dbReference type="RefSeq" id="XP_004996627.1">
    <property type="nucleotide sequence ID" value="XM_004996570.1"/>
</dbReference>
<keyword evidence="3" id="KW-0808">Transferase</keyword>
<dbReference type="AlphaFoldDB" id="F2U1C1"/>
<dbReference type="GO" id="GO:0004674">
    <property type="term" value="F:protein serine/threonine kinase activity"/>
    <property type="evidence" value="ECO:0007669"/>
    <property type="project" value="UniProtKB-KW"/>
</dbReference>
<feature type="compositionally biased region" description="Basic residues" evidence="9">
    <location>
        <begin position="538"/>
        <end position="547"/>
    </location>
</feature>
<dbReference type="InterPro" id="IPR051131">
    <property type="entry name" value="NEK_Ser/Thr_kinase_NIMA"/>
</dbReference>
<comment type="catalytic activity">
    <reaction evidence="7">
        <text>L-threonyl-[protein] + ATP = O-phospho-L-threonyl-[protein] + ADP + H(+)</text>
        <dbReference type="Rhea" id="RHEA:46608"/>
        <dbReference type="Rhea" id="RHEA-COMP:11060"/>
        <dbReference type="Rhea" id="RHEA-COMP:11605"/>
        <dbReference type="ChEBI" id="CHEBI:15378"/>
        <dbReference type="ChEBI" id="CHEBI:30013"/>
        <dbReference type="ChEBI" id="CHEBI:30616"/>
        <dbReference type="ChEBI" id="CHEBI:61977"/>
        <dbReference type="ChEBI" id="CHEBI:456216"/>
        <dbReference type="EC" id="2.7.11.1"/>
    </reaction>
</comment>
<keyword evidence="4" id="KW-0547">Nucleotide-binding</keyword>
<evidence type="ECO:0000313" key="11">
    <source>
        <dbReference type="EMBL" id="EGD81423.1"/>
    </source>
</evidence>
<dbReference type="Pfam" id="PF00069">
    <property type="entry name" value="Pkinase"/>
    <property type="match status" value="1"/>
</dbReference>
<evidence type="ECO:0000256" key="4">
    <source>
        <dbReference type="ARBA" id="ARBA00022741"/>
    </source>
</evidence>
<dbReference type="InParanoid" id="F2U1C1"/>
<dbReference type="OrthoDB" id="10252171at2759"/>
<dbReference type="GO" id="GO:0005524">
    <property type="term" value="F:ATP binding"/>
    <property type="evidence" value="ECO:0007669"/>
    <property type="project" value="UniProtKB-KW"/>
</dbReference>
<dbReference type="OMA" id="SANIFIM"/>
<accession>F2U1C1</accession>
<feature type="compositionally biased region" description="Low complexity" evidence="9">
    <location>
        <begin position="326"/>
        <end position="371"/>
    </location>
</feature>
<dbReference type="Proteomes" id="UP000007799">
    <property type="component" value="Unassembled WGS sequence"/>
</dbReference>
<dbReference type="Gene3D" id="1.10.510.10">
    <property type="entry name" value="Transferase(Phosphotransferase) domain 1"/>
    <property type="match status" value="1"/>
</dbReference>
<comment type="catalytic activity">
    <reaction evidence="8">
        <text>L-seryl-[protein] + ATP = O-phospho-L-seryl-[protein] + ADP + H(+)</text>
        <dbReference type="Rhea" id="RHEA:17989"/>
        <dbReference type="Rhea" id="RHEA-COMP:9863"/>
        <dbReference type="Rhea" id="RHEA-COMP:11604"/>
        <dbReference type="ChEBI" id="CHEBI:15378"/>
        <dbReference type="ChEBI" id="CHEBI:29999"/>
        <dbReference type="ChEBI" id="CHEBI:30616"/>
        <dbReference type="ChEBI" id="CHEBI:83421"/>
        <dbReference type="ChEBI" id="CHEBI:456216"/>
        <dbReference type="EC" id="2.7.11.1"/>
    </reaction>
</comment>
<proteinExistence type="predicted"/>
<dbReference type="PROSITE" id="PS00108">
    <property type="entry name" value="PROTEIN_KINASE_ST"/>
    <property type="match status" value="1"/>
</dbReference>
<evidence type="ECO:0000256" key="1">
    <source>
        <dbReference type="ARBA" id="ARBA00012513"/>
    </source>
</evidence>
<evidence type="ECO:0000256" key="9">
    <source>
        <dbReference type="SAM" id="MobiDB-lite"/>
    </source>
</evidence>
<evidence type="ECO:0000256" key="7">
    <source>
        <dbReference type="ARBA" id="ARBA00047899"/>
    </source>
</evidence>
<keyword evidence="2" id="KW-0723">Serine/threonine-protein kinase</keyword>
<dbReference type="PANTHER" id="PTHR44899">
    <property type="entry name" value="CAMK FAMILY PROTEIN KINASE"/>
    <property type="match status" value="1"/>
</dbReference>
<dbReference type="EC" id="2.7.11.1" evidence="1"/>
<dbReference type="STRING" id="946362.F2U1C1"/>
<name>F2U1C1_SALR5</name>
<evidence type="ECO:0000256" key="5">
    <source>
        <dbReference type="ARBA" id="ARBA00022777"/>
    </source>
</evidence>
<evidence type="ECO:0000256" key="6">
    <source>
        <dbReference type="ARBA" id="ARBA00022840"/>
    </source>
</evidence>
<feature type="compositionally biased region" description="Polar residues" evidence="9">
    <location>
        <begin position="380"/>
        <end position="393"/>
    </location>
</feature>
<reference evidence="11" key="1">
    <citation type="submission" date="2009-08" db="EMBL/GenBank/DDBJ databases">
        <title>Annotation of Salpingoeca rosetta.</title>
        <authorList>
            <consortium name="The Broad Institute Genome Sequencing Platform"/>
            <person name="Russ C."/>
            <person name="Cuomo C."/>
            <person name="Burger G."/>
            <person name="Gray M.W."/>
            <person name="Holland P.W.H."/>
            <person name="King N."/>
            <person name="Lang F.B.F."/>
            <person name="Roger A.J."/>
            <person name="Ruiz-Trillo I."/>
            <person name="Young S.K."/>
            <person name="Zeng Q."/>
            <person name="Gargeya S."/>
            <person name="Alvarado L."/>
            <person name="Berlin A."/>
            <person name="Chapman S.B."/>
            <person name="Chen Z."/>
            <person name="Freedman E."/>
            <person name="Gellesch M."/>
            <person name="Goldberg J."/>
            <person name="Griggs A."/>
            <person name="Gujja S."/>
            <person name="Heilman E."/>
            <person name="Heiman D."/>
            <person name="Howarth C."/>
            <person name="Mehta T."/>
            <person name="Neiman D."/>
            <person name="Pearson M."/>
            <person name="Roberts A."/>
            <person name="Saif S."/>
            <person name="Shea T."/>
            <person name="Shenoy N."/>
            <person name="Sisk P."/>
            <person name="Stolte C."/>
            <person name="Sykes S."/>
            <person name="White J."/>
            <person name="Yandava C."/>
            <person name="Haas B."/>
            <person name="Nusbaum C."/>
            <person name="Birren B."/>
        </authorList>
    </citation>
    <scope>NUCLEOTIDE SEQUENCE</scope>
    <source>
        <strain evidence="11">ATCC 50818</strain>
    </source>
</reference>
<sequence>MESKYEKQRVLGHGTFGRVWLVKGRQDHKLYCMKEMDVAAPGADTDARTEAQVHAGLRHPHIISYEEVSRRFNYVYLVMEYAAQGDLASLLTTRSRTRRPLTEENVLVWTNHILQALAYMHRRGMVHRDVKSANIFIMDSGIAKLGDMGCSKVLEQNATRIEQRTCSTPCGTPMYQSPEQCDGTPYTQKVDIWALGCVVYEMCALRPTFDARNIHELGRKIKGAAYNRKLPAVYSQDVRSLIDTMLTIDVYRRPAARDLVRRPCIAKYSGCRADEHGAAVPFTLGDEVKRPSFEEEAVRLPQRQVAFGRRSAEEPAGDQSPHGGHASRANSGKSSSSNNNNNNDNNNNTTTATATATANNNNSSGSGSSRSIKGGVGDGETTSQPSSRSPSGTRRQPSLSPRRQQLEQRNANSDGGSHTTATDDTTATTGDGSYTSGRDGRAGVAASSRRLRAPPPSMVASGAPLAPAYPLNRHVRHQHPQLNKQQQQQQQQQRGGGDGGEAAVRRYHSTPMRLHPSARPERNAHSGDALGRSPLSAHQHHRSRHHRAASDVNVARHPSAHASVYASPSSLSPVARSPARGQGTQQQQQQQEEEEEEEVGRGMSRPTSLHRRGSASLSRGGMRHLDRARSTPYTSGSHPSSPHLTRQQQQQQQQQQHVPGDVATGRGRSASRYSAQLPAIGTHERAASGGAPTQHYHHHHHHQHQQQQQQPQQQQPQQQQHQGTRRSGADGGVSSLRSKMIAAGLSPQQQQPQQQPQQHLGVPRGGKQQWNVPTGVSFRPQNIRRHNPSLFGMNRHAPR</sequence>
<feature type="domain" description="Protein kinase" evidence="10">
    <location>
        <begin position="5"/>
        <end position="265"/>
    </location>
</feature>
<feature type="region of interest" description="Disordered" evidence="9">
    <location>
        <begin position="477"/>
        <end position="672"/>
    </location>
</feature>
<dbReference type="PROSITE" id="PS50011">
    <property type="entry name" value="PROTEIN_KINASE_DOM"/>
    <property type="match status" value="1"/>
</dbReference>
<feature type="compositionally biased region" description="Polar residues" evidence="9">
    <location>
        <begin position="631"/>
        <end position="646"/>
    </location>
</feature>
<organism evidence="11 12">
    <name type="scientific">Salpingoeca rosetta (strain ATCC 50818 / BSB-021)</name>
    <dbReference type="NCBI Taxonomy" id="946362"/>
    <lineage>
        <taxon>Eukaryota</taxon>
        <taxon>Choanoflagellata</taxon>
        <taxon>Craspedida</taxon>
        <taxon>Salpingoecidae</taxon>
        <taxon>Salpingoeca</taxon>
    </lineage>
</organism>
<dbReference type="InterPro" id="IPR008271">
    <property type="entry name" value="Ser/Thr_kinase_AS"/>
</dbReference>
<dbReference type="InterPro" id="IPR000719">
    <property type="entry name" value="Prot_kinase_dom"/>
</dbReference>
<feature type="region of interest" description="Disordered" evidence="9">
    <location>
        <begin position="295"/>
        <end position="465"/>
    </location>
</feature>
<dbReference type="GeneID" id="16077219"/>
<evidence type="ECO:0000313" key="12">
    <source>
        <dbReference type="Proteomes" id="UP000007799"/>
    </source>
</evidence>
<keyword evidence="6" id="KW-0067">ATP-binding</keyword>
<feature type="compositionally biased region" description="Low complexity" evidence="9">
    <location>
        <begin position="705"/>
        <end position="722"/>
    </location>
</feature>
<dbReference type="EMBL" id="GL832959">
    <property type="protein sequence ID" value="EGD81423.1"/>
    <property type="molecule type" value="Genomic_DNA"/>
</dbReference>
<feature type="region of interest" description="Disordered" evidence="9">
    <location>
        <begin position="685"/>
        <end position="799"/>
    </location>
</feature>
<keyword evidence="12" id="KW-1185">Reference proteome</keyword>
<dbReference type="SUPFAM" id="SSF56112">
    <property type="entry name" value="Protein kinase-like (PK-like)"/>
    <property type="match status" value="1"/>
</dbReference>
<dbReference type="eggNOG" id="KOG0589">
    <property type="taxonomic scope" value="Eukaryota"/>
</dbReference>
<evidence type="ECO:0000256" key="2">
    <source>
        <dbReference type="ARBA" id="ARBA00022527"/>
    </source>
</evidence>
<dbReference type="KEGG" id="sre:PTSG_11844"/>
<keyword evidence="5 11" id="KW-0418">Kinase</keyword>
<dbReference type="PANTHER" id="PTHR44899:SF3">
    <property type="entry name" value="SERINE_THREONINE-PROTEIN KINASE NEK1"/>
    <property type="match status" value="1"/>
</dbReference>
<evidence type="ECO:0000256" key="3">
    <source>
        <dbReference type="ARBA" id="ARBA00022679"/>
    </source>
</evidence>
<evidence type="ECO:0000256" key="8">
    <source>
        <dbReference type="ARBA" id="ARBA00048679"/>
    </source>
</evidence>
<protein>
    <recommendedName>
        <fullName evidence="1">non-specific serine/threonine protein kinase</fullName>
        <ecNumber evidence="1">2.7.11.1</ecNumber>
    </recommendedName>
</protein>
<feature type="compositionally biased region" description="Basic residues" evidence="9">
    <location>
        <begin position="695"/>
        <end position="704"/>
    </location>
</feature>
<dbReference type="InterPro" id="IPR011009">
    <property type="entry name" value="Kinase-like_dom_sf"/>
</dbReference>
<feature type="compositionally biased region" description="Low complexity" evidence="9">
    <location>
        <begin position="747"/>
        <end position="758"/>
    </location>
</feature>
<feature type="compositionally biased region" description="Low complexity" evidence="9">
    <location>
        <begin position="394"/>
        <end position="403"/>
    </location>
</feature>